<reference evidence="1" key="1">
    <citation type="submission" date="2024-09" db="EMBL/GenBank/DDBJ databases">
        <title>Black Yeasts Isolated from many extreme environments.</title>
        <authorList>
            <person name="Coleine C."/>
            <person name="Stajich J.E."/>
            <person name="Selbmann L."/>
        </authorList>
    </citation>
    <scope>NUCLEOTIDE SEQUENCE</scope>
    <source>
        <strain evidence="1">CCFEE 5737</strain>
    </source>
</reference>
<comment type="caution">
    <text evidence="1">The sequence shown here is derived from an EMBL/GenBank/DDBJ whole genome shotgun (WGS) entry which is preliminary data.</text>
</comment>
<name>A0ACC3D7X2_9PEZI</name>
<keyword evidence="2" id="KW-1185">Reference proteome</keyword>
<gene>
    <name evidence="1" type="ORF">LTS18_002316</name>
</gene>
<sequence length="426" mass="46156">MIRHWGFVAPYANNDTHPRANASSSAQHPSLPPISSIPSPLTQSRRRSTLTTHSPSQTASVDIEPASLRRRSILARGGTLTTSQLRETAPRVPISPSTTTAAATTTGPDRAGAAPNKPLKPAPPPSAIKPPPIAPLSLSTSLQSSLTQRRGGGGQQQQQRQQRQAITLSDLHRERQAFFDTRVTGRAEIWSVVRSVCEALEAGRVAEAQVLLDASGCTAPTGEVWGKRGGVYDEWGECYQVPAWCLGVPRGVVVGGDRGQGQGDKEGEVDNDTETLDGRDADGEVEGKDIEGLVGGEEKGKEKFEEKDPGKMVKVKVRLSTRNRDVVVEGFGMEQSISVLVARIREDVDEMDERTDVKIFYLGHVVPESESLADHGWREGHVGFYDGLAEPTRVIDTANGIDPAQGVLFDNDDDEYAEQSRRRTDL</sequence>
<protein>
    <submittedName>
        <fullName evidence="1">Uncharacterized protein</fullName>
    </submittedName>
</protein>
<evidence type="ECO:0000313" key="2">
    <source>
        <dbReference type="Proteomes" id="UP001186974"/>
    </source>
</evidence>
<evidence type="ECO:0000313" key="1">
    <source>
        <dbReference type="EMBL" id="KAK3063196.1"/>
    </source>
</evidence>
<dbReference type="Proteomes" id="UP001186974">
    <property type="component" value="Unassembled WGS sequence"/>
</dbReference>
<dbReference type="EMBL" id="JAWDJW010006950">
    <property type="protein sequence ID" value="KAK3063196.1"/>
    <property type="molecule type" value="Genomic_DNA"/>
</dbReference>
<proteinExistence type="predicted"/>
<accession>A0ACC3D7X2</accession>
<organism evidence="1 2">
    <name type="scientific">Coniosporium uncinatum</name>
    <dbReference type="NCBI Taxonomy" id="93489"/>
    <lineage>
        <taxon>Eukaryota</taxon>
        <taxon>Fungi</taxon>
        <taxon>Dikarya</taxon>
        <taxon>Ascomycota</taxon>
        <taxon>Pezizomycotina</taxon>
        <taxon>Dothideomycetes</taxon>
        <taxon>Dothideomycetes incertae sedis</taxon>
        <taxon>Coniosporium</taxon>
    </lineage>
</organism>